<evidence type="ECO:0008006" key="3">
    <source>
        <dbReference type="Google" id="ProtNLM"/>
    </source>
</evidence>
<reference evidence="1 2" key="1">
    <citation type="submission" date="2023-04" db="EMBL/GenBank/DDBJ databases">
        <title>Bacteria Genome Submission.</title>
        <authorList>
            <person name="Isaac P."/>
        </authorList>
    </citation>
    <scope>NUCLEOTIDE SEQUENCE [LARGE SCALE GENOMIC DNA]</scope>
    <source>
        <strain evidence="1 2">SampleS7P1</strain>
    </source>
</reference>
<gene>
    <name evidence="1" type="ORF">QJS64_00630</name>
</gene>
<dbReference type="EMBL" id="CP124685">
    <property type="protein sequence ID" value="WGX76021.1"/>
    <property type="molecule type" value="Genomic_DNA"/>
</dbReference>
<evidence type="ECO:0000313" key="2">
    <source>
        <dbReference type="Proteomes" id="UP001239169"/>
    </source>
</evidence>
<dbReference type="Gene3D" id="3.20.20.150">
    <property type="entry name" value="Divalent-metal-dependent TIM barrel enzymes"/>
    <property type="match status" value="1"/>
</dbReference>
<proteinExistence type="predicted"/>
<accession>A0ABY8R5Q1</accession>
<dbReference type="InterPro" id="IPR036237">
    <property type="entry name" value="Xyl_isomerase-like_sf"/>
</dbReference>
<dbReference type="Proteomes" id="UP001239169">
    <property type="component" value="Chromosome"/>
</dbReference>
<sequence length="58" mass="6714">MIHLSDNDGKEDLHVGIGKGILDLESLKNLMSMKIQYAVFEIKYEDIDESIKVLERFM</sequence>
<protein>
    <recommendedName>
        <fullName evidence="3">Sugar phosphate isomerase/epimerase</fullName>
    </recommendedName>
</protein>
<name>A0ABY8R5Q1_PARBF</name>
<keyword evidence="2" id="KW-1185">Reference proteome</keyword>
<dbReference type="SUPFAM" id="SSF51658">
    <property type="entry name" value="Xylose isomerase-like"/>
    <property type="match status" value="1"/>
</dbReference>
<organism evidence="1 2">
    <name type="scientific">Paraclostridium bifermentans</name>
    <name type="common">Clostridium bifermentans</name>
    <dbReference type="NCBI Taxonomy" id="1490"/>
    <lineage>
        <taxon>Bacteria</taxon>
        <taxon>Bacillati</taxon>
        <taxon>Bacillota</taxon>
        <taxon>Clostridia</taxon>
        <taxon>Peptostreptococcales</taxon>
        <taxon>Peptostreptococcaceae</taxon>
        <taxon>Paraclostridium</taxon>
    </lineage>
</organism>
<evidence type="ECO:0000313" key="1">
    <source>
        <dbReference type="EMBL" id="WGX76021.1"/>
    </source>
</evidence>